<proteinExistence type="predicted"/>
<gene>
    <name evidence="2" type="ORF">NW755_014373</name>
</gene>
<keyword evidence="3" id="KW-1185">Reference proteome</keyword>
<dbReference type="EMBL" id="JAOQAV010000180">
    <property type="protein sequence ID" value="KAJ4176512.1"/>
    <property type="molecule type" value="Genomic_DNA"/>
</dbReference>
<dbReference type="Pfam" id="PF25117">
    <property type="entry name" value="Agd3_C"/>
    <property type="match status" value="1"/>
</dbReference>
<evidence type="ECO:0000259" key="1">
    <source>
        <dbReference type="Pfam" id="PF25117"/>
    </source>
</evidence>
<evidence type="ECO:0000313" key="3">
    <source>
        <dbReference type="Proteomes" id="UP001152087"/>
    </source>
</evidence>
<reference evidence="2" key="1">
    <citation type="submission" date="2022-09" db="EMBL/GenBank/DDBJ databases">
        <title>Fusarium specimens isolated from Avocado Roots.</title>
        <authorList>
            <person name="Stajich J."/>
            <person name="Roper C."/>
            <person name="Heimlech-Rivalta G."/>
        </authorList>
    </citation>
    <scope>NUCLEOTIDE SEQUENCE</scope>
    <source>
        <strain evidence="2">A02</strain>
    </source>
</reference>
<protein>
    <recommendedName>
        <fullName evidence="1">Agd3 C-terminal domain-containing protein</fullName>
    </recommendedName>
</protein>
<dbReference type="Proteomes" id="UP001152087">
    <property type="component" value="Unassembled WGS sequence"/>
</dbReference>
<name>A0A9W8QQZ9_9HYPO</name>
<accession>A0A9W8QQZ9</accession>
<sequence length="83" mass="8193">GDYKPQTAYGFSEGSKSIGNVIVATACRSCVVPVLVAMPGGPAPAPGDSLSANALCSDPPIEWAILSGSPDTVGSGAKKASED</sequence>
<organism evidence="2 3">
    <name type="scientific">Fusarium falciforme</name>
    <dbReference type="NCBI Taxonomy" id="195108"/>
    <lineage>
        <taxon>Eukaryota</taxon>
        <taxon>Fungi</taxon>
        <taxon>Dikarya</taxon>
        <taxon>Ascomycota</taxon>
        <taxon>Pezizomycotina</taxon>
        <taxon>Sordariomycetes</taxon>
        <taxon>Hypocreomycetidae</taxon>
        <taxon>Hypocreales</taxon>
        <taxon>Nectriaceae</taxon>
        <taxon>Fusarium</taxon>
        <taxon>Fusarium solani species complex</taxon>
    </lineage>
</organism>
<comment type="caution">
    <text evidence="2">The sequence shown here is derived from an EMBL/GenBank/DDBJ whole genome shotgun (WGS) entry which is preliminary data.</text>
</comment>
<feature type="domain" description="Agd3 C-terminal" evidence="1">
    <location>
        <begin position="9"/>
        <end position="72"/>
    </location>
</feature>
<dbReference type="InterPro" id="IPR056825">
    <property type="entry name" value="Agd3_C"/>
</dbReference>
<dbReference type="AlphaFoldDB" id="A0A9W8QQZ9"/>
<feature type="non-terminal residue" evidence="2">
    <location>
        <position position="1"/>
    </location>
</feature>
<evidence type="ECO:0000313" key="2">
    <source>
        <dbReference type="EMBL" id="KAJ4176512.1"/>
    </source>
</evidence>